<evidence type="ECO:0000256" key="8">
    <source>
        <dbReference type="SAM" id="Phobius"/>
    </source>
</evidence>
<dbReference type="RefSeq" id="WP_133392472.1">
    <property type="nucleotide sequence ID" value="NZ_SMTG01000002.1"/>
</dbReference>
<comment type="subcellular location">
    <subcellularLocation>
        <location evidence="1">Cell membrane</location>
        <topology evidence="1">Multi-pass membrane protein</topology>
    </subcellularLocation>
</comment>
<feature type="transmembrane region" description="Helical" evidence="8">
    <location>
        <begin position="351"/>
        <end position="371"/>
    </location>
</feature>
<feature type="transmembrane region" description="Helical" evidence="8">
    <location>
        <begin position="99"/>
        <end position="119"/>
    </location>
</feature>
<name>A0A4R5UCF9_9GAMM</name>
<dbReference type="PANTHER" id="PTHR43045">
    <property type="entry name" value="SHIKIMATE TRANSPORTER"/>
    <property type="match status" value="1"/>
</dbReference>
<protein>
    <submittedName>
        <fullName evidence="10">MFS transporter</fullName>
    </submittedName>
</protein>
<feature type="region of interest" description="Disordered" evidence="7">
    <location>
        <begin position="1"/>
        <end position="20"/>
    </location>
</feature>
<feature type="transmembrane region" description="Helical" evidence="8">
    <location>
        <begin position="291"/>
        <end position="313"/>
    </location>
</feature>
<feature type="transmembrane region" description="Helical" evidence="8">
    <location>
        <begin position="125"/>
        <end position="145"/>
    </location>
</feature>
<evidence type="ECO:0000256" key="5">
    <source>
        <dbReference type="ARBA" id="ARBA00022989"/>
    </source>
</evidence>
<evidence type="ECO:0000313" key="11">
    <source>
        <dbReference type="Proteomes" id="UP000295543"/>
    </source>
</evidence>
<dbReference type="GO" id="GO:0005886">
    <property type="term" value="C:plasma membrane"/>
    <property type="evidence" value="ECO:0007669"/>
    <property type="project" value="UniProtKB-SubCell"/>
</dbReference>
<dbReference type="GO" id="GO:0022857">
    <property type="term" value="F:transmembrane transporter activity"/>
    <property type="evidence" value="ECO:0007669"/>
    <property type="project" value="InterPro"/>
</dbReference>
<evidence type="ECO:0000256" key="3">
    <source>
        <dbReference type="ARBA" id="ARBA00022475"/>
    </source>
</evidence>
<dbReference type="PANTHER" id="PTHR43045:SF2">
    <property type="entry name" value="INNER MEMBRANE METABOLITE TRANSPORT PROTEIN YHJE"/>
    <property type="match status" value="1"/>
</dbReference>
<feature type="transmembrane region" description="Helical" evidence="8">
    <location>
        <begin position="166"/>
        <end position="189"/>
    </location>
</feature>
<dbReference type="InterPro" id="IPR005828">
    <property type="entry name" value="MFS_sugar_transport-like"/>
</dbReference>
<evidence type="ECO:0000313" key="10">
    <source>
        <dbReference type="EMBL" id="TDK32947.1"/>
    </source>
</evidence>
<keyword evidence="11" id="KW-1185">Reference proteome</keyword>
<reference evidence="10 11" key="1">
    <citation type="submission" date="2019-03" db="EMBL/GenBank/DDBJ databases">
        <title>Luteimonas zhaokaii sp.nov., isolated from the rectal contents of Plateau pika in Yushu, Qinghai Province, China.</title>
        <authorList>
            <person name="Zhang G."/>
        </authorList>
    </citation>
    <scope>NUCLEOTIDE SEQUENCE [LARGE SCALE GENOMIC DNA]</scope>
    <source>
        <strain evidence="10 11">THG-MD21</strain>
    </source>
</reference>
<feature type="transmembrane region" description="Helical" evidence="8">
    <location>
        <begin position="255"/>
        <end position="279"/>
    </location>
</feature>
<evidence type="ECO:0000259" key="9">
    <source>
        <dbReference type="PROSITE" id="PS50850"/>
    </source>
</evidence>
<dbReference type="PROSITE" id="PS50850">
    <property type="entry name" value="MFS"/>
    <property type="match status" value="1"/>
</dbReference>
<keyword evidence="6 8" id="KW-0472">Membrane</keyword>
<dbReference type="Gene3D" id="1.20.1250.20">
    <property type="entry name" value="MFS general substrate transporter like domains"/>
    <property type="match status" value="2"/>
</dbReference>
<feature type="transmembrane region" description="Helical" evidence="8">
    <location>
        <begin position="71"/>
        <end position="92"/>
    </location>
</feature>
<dbReference type="OrthoDB" id="3690818at2"/>
<keyword evidence="5 8" id="KW-1133">Transmembrane helix</keyword>
<dbReference type="InterPro" id="IPR036259">
    <property type="entry name" value="MFS_trans_sf"/>
</dbReference>
<dbReference type="InterPro" id="IPR005829">
    <property type="entry name" value="Sugar_transporter_CS"/>
</dbReference>
<dbReference type="EMBL" id="SMTG01000002">
    <property type="protein sequence ID" value="TDK32947.1"/>
    <property type="molecule type" value="Genomic_DNA"/>
</dbReference>
<evidence type="ECO:0000256" key="6">
    <source>
        <dbReference type="ARBA" id="ARBA00023136"/>
    </source>
</evidence>
<comment type="caution">
    <text evidence="10">The sequence shown here is derived from an EMBL/GenBank/DDBJ whole genome shotgun (WGS) entry which is preliminary data.</text>
</comment>
<feature type="compositionally biased region" description="Polar residues" evidence="7">
    <location>
        <begin position="1"/>
        <end position="10"/>
    </location>
</feature>
<feature type="transmembrane region" description="Helical" evidence="8">
    <location>
        <begin position="383"/>
        <end position="405"/>
    </location>
</feature>
<feature type="transmembrane region" description="Helical" evidence="8">
    <location>
        <begin position="320"/>
        <end position="339"/>
    </location>
</feature>
<evidence type="ECO:0000256" key="2">
    <source>
        <dbReference type="ARBA" id="ARBA00022448"/>
    </source>
</evidence>
<evidence type="ECO:0000256" key="4">
    <source>
        <dbReference type="ARBA" id="ARBA00022692"/>
    </source>
</evidence>
<gene>
    <name evidence="10" type="ORF">E2F49_02515</name>
</gene>
<keyword evidence="3" id="KW-1003">Cell membrane</keyword>
<dbReference type="SUPFAM" id="SSF103473">
    <property type="entry name" value="MFS general substrate transporter"/>
    <property type="match status" value="1"/>
</dbReference>
<feature type="transmembrane region" description="Helical" evidence="8">
    <location>
        <begin position="201"/>
        <end position="222"/>
    </location>
</feature>
<sequence length="439" mass="47401">MSDIAQQATTGLDDAPETDDLEVSPGKIAFPVVMGRTSEFFDFFVYGIAAVLVFPYLFFPDADPVQATLKSFAVFSLAFIARPIGSIVFMAIDRNFSRAAKLIGALFLLCGSTMAIAFLPSYAQAGMLAPVLLAVFRFGQGLGWGGAWDGLPSLLSLTAPRERRGWYAMVPQLGAALGFMLACGMFLIFTRVLSQEDFMAWGWRFPFFVALALNVVALFARLRLVVTPEFKRLFDEKELQPRRVVETIATHPRQVFVGALIPLATYAMFHLVTIFPLSWATLFTDHNATDFLGSLFLGSIVGGLGIMLSGILADRVGRRGQLAIAAVLIALFSFFAAPLLGSDTTAGRTTYVVIGFALLGLSLGQASNAIASRFESIYRYTGAAVTSDIAWLVGAGFAPLVALWLCSHYGLAYVGYYLLSGAAVTLAALGFSRTLETVR</sequence>
<accession>A0A4R5UCF9</accession>
<dbReference type="InterPro" id="IPR020846">
    <property type="entry name" value="MFS_dom"/>
</dbReference>
<dbReference type="AlphaFoldDB" id="A0A4R5UCF9"/>
<keyword evidence="2" id="KW-0813">Transport</keyword>
<proteinExistence type="predicted"/>
<organism evidence="10 11">
    <name type="scientific">Luteimonas terrae</name>
    <dbReference type="NCBI Taxonomy" id="1530191"/>
    <lineage>
        <taxon>Bacteria</taxon>
        <taxon>Pseudomonadati</taxon>
        <taxon>Pseudomonadota</taxon>
        <taxon>Gammaproteobacteria</taxon>
        <taxon>Lysobacterales</taxon>
        <taxon>Lysobacteraceae</taxon>
        <taxon>Luteimonas</taxon>
    </lineage>
</organism>
<feature type="domain" description="Major facilitator superfamily (MFS) profile" evidence="9">
    <location>
        <begin position="28"/>
        <end position="439"/>
    </location>
</feature>
<evidence type="ECO:0000256" key="7">
    <source>
        <dbReference type="SAM" id="MobiDB-lite"/>
    </source>
</evidence>
<evidence type="ECO:0000256" key="1">
    <source>
        <dbReference type="ARBA" id="ARBA00004651"/>
    </source>
</evidence>
<dbReference type="Pfam" id="PF00083">
    <property type="entry name" value="Sugar_tr"/>
    <property type="match status" value="1"/>
</dbReference>
<feature type="transmembrane region" description="Helical" evidence="8">
    <location>
        <begin position="411"/>
        <end position="431"/>
    </location>
</feature>
<dbReference type="Proteomes" id="UP000295543">
    <property type="component" value="Unassembled WGS sequence"/>
</dbReference>
<feature type="transmembrane region" description="Helical" evidence="8">
    <location>
        <begin position="40"/>
        <end position="59"/>
    </location>
</feature>
<keyword evidence="4 8" id="KW-0812">Transmembrane</keyword>
<dbReference type="PROSITE" id="PS00216">
    <property type="entry name" value="SUGAR_TRANSPORT_1"/>
    <property type="match status" value="1"/>
</dbReference>